<dbReference type="SUPFAM" id="SSF53098">
    <property type="entry name" value="Ribonuclease H-like"/>
    <property type="match status" value="1"/>
</dbReference>
<dbReference type="AlphaFoldDB" id="A0A8S9XHU2"/>
<dbReference type="Proteomes" id="UP000466442">
    <property type="component" value="Unassembled WGS sequence"/>
</dbReference>
<proteinExistence type="predicted"/>
<keyword evidence="3" id="KW-1185">Reference proteome</keyword>
<evidence type="ECO:0000313" key="2">
    <source>
        <dbReference type="EMBL" id="KAF6207851.1"/>
    </source>
</evidence>
<dbReference type="InterPro" id="IPR002156">
    <property type="entry name" value="RNaseH_domain"/>
</dbReference>
<dbReference type="EMBL" id="WIXP02000007">
    <property type="protein sequence ID" value="KAF6207851.1"/>
    <property type="molecule type" value="Genomic_DNA"/>
</dbReference>
<gene>
    <name evidence="2" type="ORF">GE061_016300</name>
</gene>
<reference evidence="2" key="1">
    <citation type="journal article" date="2021" name="Mol. Ecol. Resour.">
        <title>Apolygus lucorum genome provides insights into omnivorousness and mesophyll feeding.</title>
        <authorList>
            <person name="Liu Y."/>
            <person name="Liu H."/>
            <person name="Wang H."/>
            <person name="Huang T."/>
            <person name="Liu B."/>
            <person name="Yang B."/>
            <person name="Yin L."/>
            <person name="Li B."/>
            <person name="Zhang Y."/>
            <person name="Zhang S."/>
            <person name="Jiang F."/>
            <person name="Zhang X."/>
            <person name="Ren Y."/>
            <person name="Wang B."/>
            <person name="Wang S."/>
            <person name="Lu Y."/>
            <person name="Wu K."/>
            <person name="Fan W."/>
            <person name="Wang G."/>
        </authorList>
    </citation>
    <scope>NUCLEOTIDE SEQUENCE</scope>
    <source>
        <strain evidence="2">12Hb</strain>
    </source>
</reference>
<dbReference type="PROSITE" id="PS50879">
    <property type="entry name" value="RNASE_H_1"/>
    <property type="match status" value="1"/>
</dbReference>
<protein>
    <recommendedName>
        <fullName evidence="1">RNase H type-1 domain-containing protein</fullName>
    </recommendedName>
</protein>
<name>A0A8S9XHU2_APOLU</name>
<feature type="domain" description="RNase H type-1" evidence="1">
    <location>
        <begin position="1"/>
        <end position="48"/>
    </location>
</feature>
<sequence length="205" mass="23873">MGFIETEILNAVNALKLAGTSTTFIWIRGHFNIYGNTIADTLAKQAILLPRRELCEFPASDLNRWFKVQQMKGWDNFHSNYHAGFKYKIMFPQPSSNPWFARMPSHPKTFYRIMSRLRSGHCATKTYLLRIGRVESGMCNVCLEDEDAEHMILVCPIHRNKRRLLFEKIEEFIPRPFNLELILVTELEAVYDAVVTFIVDSEIKL</sequence>
<dbReference type="GO" id="GO:0003676">
    <property type="term" value="F:nucleic acid binding"/>
    <property type="evidence" value="ECO:0007669"/>
    <property type="project" value="InterPro"/>
</dbReference>
<accession>A0A8S9XHU2</accession>
<dbReference type="InterPro" id="IPR012337">
    <property type="entry name" value="RNaseH-like_sf"/>
</dbReference>
<comment type="caution">
    <text evidence="2">The sequence shown here is derived from an EMBL/GenBank/DDBJ whole genome shotgun (WGS) entry which is preliminary data.</text>
</comment>
<evidence type="ECO:0000313" key="3">
    <source>
        <dbReference type="Proteomes" id="UP000466442"/>
    </source>
</evidence>
<dbReference type="Gene3D" id="3.30.420.10">
    <property type="entry name" value="Ribonuclease H-like superfamily/Ribonuclease H"/>
    <property type="match status" value="1"/>
</dbReference>
<organism evidence="2 3">
    <name type="scientific">Apolygus lucorum</name>
    <name type="common">Small green plant bug</name>
    <name type="synonym">Lygocoris lucorum</name>
    <dbReference type="NCBI Taxonomy" id="248454"/>
    <lineage>
        <taxon>Eukaryota</taxon>
        <taxon>Metazoa</taxon>
        <taxon>Ecdysozoa</taxon>
        <taxon>Arthropoda</taxon>
        <taxon>Hexapoda</taxon>
        <taxon>Insecta</taxon>
        <taxon>Pterygota</taxon>
        <taxon>Neoptera</taxon>
        <taxon>Paraneoptera</taxon>
        <taxon>Hemiptera</taxon>
        <taxon>Heteroptera</taxon>
        <taxon>Panheteroptera</taxon>
        <taxon>Cimicomorpha</taxon>
        <taxon>Miridae</taxon>
        <taxon>Mirini</taxon>
        <taxon>Apolygus</taxon>
    </lineage>
</organism>
<evidence type="ECO:0000259" key="1">
    <source>
        <dbReference type="PROSITE" id="PS50879"/>
    </source>
</evidence>
<dbReference type="InterPro" id="IPR036397">
    <property type="entry name" value="RNaseH_sf"/>
</dbReference>
<dbReference type="GO" id="GO:0004523">
    <property type="term" value="F:RNA-DNA hybrid ribonuclease activity"/>
    <property type="evidence" value="ECO:0007669"/>
    <property type="project" value="InterPro"/>
</dbReference>
<dbReference type="OrthoDB" id="6772675at2759"/>